<comment type="caution">
    <text evidence="2">The sequence shown here is derived from an EMBL/GenBank/DDBJ whole genome shotgun (WGS) entry which is preliminary data.</text>
</comment>
<evidence type="ECO:0000256" key="1">
    <source>
        <dbReference type="SAM" id="MobiDB-lite"/>
    </source>
</evidence>
<feature type="region of interest" description="Disordered" evidence="1">
    <location>
        <begin position="1"/>
        <end position="40"/>
    </location>
</feature>
<evidence type="ECO:0000313" key="3">
    <source>
        <dbReference type="Proteomes" id="UP001180840"/>
    </source>
</evidence>
<protein>
    <submittedName>
        <fullName evidence="2">Uncharacterized protein</fullName>
    </submittedName>
</protein>
<dbReference type="InterPro" id="IPR024047">
    <property type="entry name" value="MM3350-like_sf"/>
</dbReference>
<feature type="compositionally biased region" description="Basic and acidic residues" evidence="1">
    <location>
        <begin position="1"/>
        <end position="12"/>
    </location>
</feature>
<evidence type="ECO:0000313" key="2">
    <source>
        <dbReference type="EMBL" id="MDR7330742.1"/>
    </source>
</evidence>
<organism evidence="2 3">
    <name type="scientific">Corynebacterium guangdongense</name>
    <dbReference type="NCBI Taxonomy" id="1783348"/>
    <lineage>
        <taxon>Bacteria</taxon>
        <taxon>Bacillati</taxon>
        <taxon>Actinomycetota</taxon>
        <taxon>Actinomycetes</taxon>
        <taxon>Mycobacteriales</taxon>
        <taxon>Corynebacteriaceae</taxon>
        <taxon>Corynebacterium</taxon>
    </lineage>
</organism>
<dbReference type="RefSeq" id="WP_290196730.1">
    <property type="nucleotide sequence ID" value="NZ_CP047654.1"/>
</dbReference>
<name>A0ABU2A0N3_9CORY</name>
<keyword evidence="3" id="KW-1185">Reference proteome</keyword>
<proteinExistence type="predicted"/>
<gene>
    <name evidence="2" type="ORF">J2S39_002418</name>
</gene>
<dbReference type="SUPFAM" id="SSF159941">
    <property type="entry name" value="MM3350-like"/>
    <property type="match status" value="1"/>
</dbReference>
<accession>A0ABU2A0N3</accession>
<sequence length="314" mass="33780">MSSGRRDSDASHTAEVTDLDAVRARRAATRASAPEPPARHPRTVILHVSHVRSDAEAHRQIGVDDSLTLKDLCAVLATAFRLPHHAPWTLHGENHRLPSDKTIAEVLGRTGSRIGVHWGLWQFLVETVDSWPRDAGTPWALCIGGSGDFAEQPFDITEINRELTGDTAADAILATTRAEVSDLIERAQIHDFIPLLQALDLARDTGLSRSVRDTLAQLPVEEDPAGRDAFWVCALALGSLADEALAHDILEGTMQALGWVNDDGTALSGHDVRELCLASLRILASVGGYGEEALPALDRLDIYRQLLGSGGAAG</sequence>
<dbReference type="Proteomes" id="UP001180840">
    <property type="component" value="Unassembled WGS sequence"/>
</dbReference>
<dbReference type="EMBL" id="JAVDXZ010000001">
    <property type="protein sequence ID" value="MDR7330742.1"/>
    <property type="molecule type" value="Genomic_DNA"/>
</dbReference>
<reference evidence="2" key="1">
    <citation type="submission" date="2023-07" db="EMBL/GenBank/DDBJ databases">
        <title>Sequencing the genomes of 1000 actinobacteria strains.</title>
        <authorList>
            <person name="Klenk H.-P."/>
        </authorList>
    </citation>
    <scope>NUCLEOTIDE SEQUENCE</scope>
    <source>
        <strain evidence="2">DSM 107476</strain>
    </source>
</reference>